<dbReference type="PATRIC" id="fig|693.5.peg.2498"/>
<proteinExistence type="predicted"/>
<protein>
    <submittedName>
        <fullName evidence="1">Uncharacterized protein</fullName>
    </submittedName>
</protein>
<dbReference type="AlphaFoldDB" id="A0A0M0HMJ1"/>
<evidence type="ECO:0000313" key="1">
    <source>
        <dbReference type="EMBL" id="KOO03299.1"/>
    </source>
</evidence>
<evidence type="ECO:0000313" key="2">
    <source>
        <dbReference type="Proteomes" id="UP000037515"/>
    </source>
</evidence>
<dbReference type="OrthoDB" id="1161168at2"/>
<dbReference type="EMBL" id="LHPJ01000008">
    <property type="protein sequence ID" value="KOO03299.1"/>
    <property type="molecule type" value="Genomic_DNA"/>
</dbReference>
<reference evidence="2" key="1">
    <citation type="submission" date="2015-08" db="EMBL/GenBank/DDBJ databases">
        <title>Vibrio galatheae sp. nov., a novel member of the Vibrionaceae family isolated from the Solomon Islands.</title>
        <authorList>
            <person name="Giubergia S."/>
            <person name="Machado H."/>
            <person name="Mateiu R.V."/>
            <person name="Gram L."/>
        </authorList>
    </citation>
    <scope>NUCLEOTIDE SEQUENCE [LARGE SCALE GENOMIC DNA]</scope>
    <source>
        <strain evidence="2">DSM 19584</strain>
    </source>
</reference>
<organism evidence="1 2">
    <name type="scientific">Vibrio nereis</name>
    <dbReference type="NCBI Taxonomy" id="693"/>
    <lineage>
        <taxon>Bacteria</taxon>
        <taxon>Pseudomonadati</taxon>
        <taxon>Pseudomonadota</taxon>
        <taxon>Gammaproteobacteria</taxon>
        <taxon>Vibrionales</taxon>
        <taxon>Vibrionaceae</taxon>
        <taxon>Vibrio</taxon>
    </lineage>
</organism>
<dbReference type="Proteomes" id="UP000037515">
    <property type="component" value="Unassembled WGS sequence"/>
</dbReference>
<name>A0A0M0HMJ1_VIBNE</name>
<sequence length="205" mass="23360">MKKRLLPVPLILLIPILLLIVVVAAGLYRFSMSDEEILAKFPSTQQKQDEILKAVFSISTPNPWTIEVPDSHAFSFIDTYNEQAEQVTGKYDDGVERGTITIFTKWMLTLSDTDYVSVMSVSNQGSGVFYYLSRFHYDTRLKRMVRKESHLLGDRIQLESLSQSGEHLYVDFFVHGDNQAMAQEPNLRKTQEFKLSSSGVVSLIE</sequence>
<accession>A0A0M0HMJ1</accession>
<gene>
    <name evidence="1" type="ORF">AKJ17_12180</name>
</gene>
<comment type="caution">
    <text evidence="1">The sequence shown here is derived from an EMBL/GenBank/DDBJ whole genome shotgun (WGS) entry which is preliminary data.</text>
</comment>
<dbReference type="RefSeq" id="WP_053396085.1">
    <property type="nucleotide sequence ID" value="NZ_LHPJ01000008.1"/>
</dbReference>
<keyword evidence="2" id="KW-1185">Reference proteome</keyword>